<dbReference type="InterPro" id="IPR003439">
    <property type="entry name" value="ABC_transporter-like_ATP-bd"/>
</dbReference>
<dbReference type="CDD" id="cd03230">
    <property type="entry name" value="ABC_DR_subfamily_A"/>
    <property type="match status" value="1"/>
</dbReference>
<dbReference type="Pfam" id="PF00005">
    <property type="entry name" value="ABC_tran"/>
    <property type="match status" value="1"/>
</dbReference>
<dbReference type="GO" id="GO:0005524">
    <property type="term" value="F:ATP binding"/>
    <property type="evidence" value="ECO:0007669"/>
    <property type="project" value="UniProtKB-KW"/>
</dbReference>
<sequence length="286" mass="32289">MEYAIQVTGLTKTYQDFTLDKVSFAVPKGSIMGFIGENGAGKSTTIKAILNLIHRDAGTVEILGMDLETHEKEIKERIGVVFDECCFHDNLNPADISKILGNIYQNWDEQLYQTYLKKFGLPEHKKIKDFSRGMKMKLSIAAALAHKPEVLILDEATSGLDPVVREEILDIFLEFIQNENHAVLISSHITSDLDKIADYLTFIHHGKIVFSAGRDELMDDMGIVKCSSDDLARISKEMIIRYRKNQFGCEVLIRNREGFVAAHPEMILDPVTTEAIMLFYSRGEEA</sequence>
<dbReference type="SMART" id="SM00382">
    <property type="entry name" value="AAA"/>
    <property type="match status" value="1"/>
</dbReference>
<gene>
    <name evidence="5" type="primary">btuD_7</name>
    <name evidence="5" type="ORF">McpCs1_13150</name>
</gene>
<evidence type="ECO:0000256" key="2">
    <source>
        <dbReference type="ARBA" id="ARBA00022741"/>
    </source>
</evidence>
<dbReference type="EMBL" id="JAWDKB010000005">
    <property type="protein sequence ID" value="MDV0443930.1"/>
    <property type="molecule type" value="Genomic_DNA"/>
</dbReference>
<dbReference type="InterPro" id="IPR003593">
    <property type="entry name" value="AAA+_ATPase"/>
</dbReference>
<keyword evidence="3 5" id="KW-0067">ATP-binding</keyword>
<keyword evidence="2" id="KW-0547">Nucleotide-binding</keyword>
<dbReference type="AlphaFoldDB" id="A0AAE4SDU4"/>
<evidence type="ECO:0000313" key="6">
    <source>
        <dbReference type="Proteomes" id="UP001283212"/>
    </source>
</evidence>
<dbReference type="Proteomes" id="UP001283212">
    <property type="component" value="Unassembled WGS sequence"/>
</dbReference>
<keyword evidence="1" id="KW-0813">Transport</keyword>
<feature type="domain" description="ABC transporter" evidence="4">
    <location>
        <begin position="5"/>
        <end position="230"/>
    </location>
</feature>
<comment type="caution">
    <text evidence="5">The sequence shown here is derived from an EMBL/GenBank/DDBJ whole genome shotgun (WGS) entry which is preliminary data.</text>
</comment>
<organism evidence="5 6">
    <name type="scientific">Methanorbis rubei</name>
    <dbReference type="NCBI Taxonomy" id="3028300"/>
    <lineage>
        <taxon>Archaea</taxon>
        <taxon>Methanobacteriati</taxon>
        <taxon>Methanobacteriota</taxon>
        <taxon>Stenosarchaea group</taxon>
        <taxon>Methanomicrobia</taxon>
        <taxon>Methanomicrobiales</taxon>
        <taxon>Methanocorpusculaceae</taxon>
        <taxon>Methanorbis</taxon>
    </lineage>
</organism>
<dbReference type="PROSITE" id="PS50893">
    <property type="entry name" value="ABC_TRANSPORTER_2"/>
    <property type="match status" value="1"/>
</dbReference>
<dbReference type="InterPro" id="IPR027417">
    <property type="entry name" value="P-loop_NTPase"/>
</dbReference>
<reference evidence="5 6" key="1">
    <citation type="submission" date="2023-06" db="EMBL/GenBank/DDBJ databases">
        <title>Genome sequence of Methancorpusculaceae sp. Cs1.</title>
        <authorList>
            <person name="Protasov E."/>
            <person name="Platt K."/>
            <person name="Poehlein A."/>
            <person name="Daniel R."/>
            <person name="Brune A."/>
        </authorList>
    </citation>
    <scope>NUCLEOTIDE SEQUENCE [LARGE SCALE GENOMIC DNA]</scope>
    <source>
        <strain evidence="5 6">Cs1</strain>
    </source>
</reference>
<evidence type="ECO:0000259" key="4">
    <source>
        <dbReference type="PROSITE" id="PS50893"/>
    </source>
</evidence>
<name>A0AAE4SDU4_9EURY</name>
<proteinExistence type="predicted"/>
<dbReference type="PANTHER" id="PTHR42939:SF3">
    <property type="entry name" value="ABC TRANSPORTER ATP-BINDING COMPONENT"/>
    <property type="match status" value="1"/>
</dbReference>
<accession>A0AAE4SDU4</accession>
<dbReference type="RefSeq" id="WP_338096437.1">
    <property type="nucleotide sequence ID" value="NZ_JAWDKB010000005.1"/>
</dbReference>
<dbReference type="InterPro" id="IPR051782">
    <property type="entry name" value="ABC_Transporter_VariousFunc"/>
</dbReference>
<dbReference type="SUPFAM" id="SSF52540">
    <property type="entry name" value="P-loop containing nucleoside triphosphate hydrolases"/>
    <property type="match status" value="1"/>
</dbReference>
<dbReference type="GO" id="GO:0016887">
    <property type="term" value="F:ATP hydrolysis activity"/>
    <property type="evidence" value="ECO:0007669"/>
    <property type="project" value="InterPro"/>
</dbReference>
<evidence type="ECO:0000313" key="5">
    <source>
        <dbReference type="EMBL" id="MDV0443930.1"/>
    </source>
</evidence>
<keyword evidence="6" id="KW-1185">Reference proteome</keyword>
<protein>
    <submittedName>
        <fullName evidence="5">Vitamin B12 import ATP-binding protein BtuD</fullName>
    </submittedName>
</protein>
<evidence type="ECO:0000256" key="1">
    <source>
        <dbReference type="ARBA" id="ARBA00022448"/>
    </source>
</evidence>
<dbReference type="PANTHER" id="PTHR42939">
    <property type="entry name" value="ABC TRANSPORTER ATP-BINDING PROTEIN ALBC-RELATED"/>
    <property type="match status" value="1"/>
</dbReference>
<dbReference type="Gene3D" id="3.40.50.300">
    <property type="entry name" value="P-loop containing nucleotide triphosphate hydrolases"/>
    <property type="match status" value="1"/>
</dbReference>
<evidence type="ECO:0000256" key="3">
    <source>
        <dbReference type="ARBA" id="ARBA00022840"/>
    </source>
</evidence>